<dbReference type="HOGENOM" id="CLU_2979486_0_0_1"/>
<name>B0D1S4_LACBS</name>
<gene>
    <name evidence="1" type="ORF">LACBIDRAFT_314190</name>
</gene>
<accession>B0D1S4</accession>
<proteinExistence type="predicted"/>
<sequence>MNNTCQRYSVLYLVTPPIVDYNITMLEEPRKTDTNIILNLYLSHSTIDKDTTCYFLRT</sequence>
<dbReference type="GeneID" id="6073327"/>
<protein>
    <submittedName>
        <fullName evidence="1">Predicted protein</fullName>
    </submittedName>
</protein>
<keyword evidence="2" id="KW-1185">Reference proteome</keyword>
<reference evidence="1 2" key="1">
    <citation type="journal article" date="2008" name="Nature">
        <title>The genome of Laccaria bicolor provides insights into mycorrhizal symbiosis.</title>
        <authorList>
            <person name="Martin F."/>
            <person name="Aerts A."/>
            <person name="Ahren D."/>
            <person name="Brun A."/>
            <person name="Danchin E.G.J."/>
            <person name="Duchaussoy F."/>
            <person name="Gibon J."/>
            <person name="Kohler A."/>
            <person name="Lindquist E."/>
            <person name="Pereda V."/>
            <person name="Salamov A."/>
            <person name="Shapiro H.J."/>
            <person name="Wuyts J."/>
            <person name="Blaudez D."/>
            <person name="Buee M."/>
            <person name="Brokstein P."/>
            <person name="Canbaeck B."/>
            <person name="Cohen D."/>
            <person name="Courty P.E."/>
            <person name="Coutinho P.M."/>
            <person name="Delaruelle C."/>
            <person name="Detter J.C."/>
            <person name="Deveau A."/>
            <person name="DiFazio S."/>
            <person name="Duplessis S."/>
            <person name="Fraissinet-Tachet L."/>
            <person name="Lucic E."/>
            <person name="Frey-Klett P."/>
            <person name="Fourrey C."/>
            <person name="Feussner I."/>
            <person name="Gay G."/>
            <person name="Grimwood J."/>
            <person name="Hoegger P.J."/>
            <person name="Jain P."/>
            <person name="Kilaru S."/>
            <person name="Labbe J."/>
            <person name="Lin Y.C."/>
            <person name="Legue V."/>
            <person name="Le Tacon F."/>
            <person name="Marmeisse R."/>
            <person name="Melayah D."/>
            <person name="Montanini B."/>
            <person name="Muratet M."/>
            <person name="Nehls U."/>
            <person name="Niculita-Hirzel H."/>
            <person name="Oudot-Le Secq M.P."/>
            <person name="Peter M."/>
            <person name="Quesneville H."/>
            <person name="Rajashekar B."/>
            <person name="Reich M."/>
            <person name="Rouhier N."/>
            <person name="Schmutz J."/>
            <person name="Yin T."/>
            <person name="Chalot M."/>
            <person name="Henrissat B."/>
            <person name="Kuees U."/>
            <person name="Lucas S."/>
            <person name="Van de Peer Y."/>
            <person name="Podila G.K."/>
            <person name="Polle A."/>
            <person name="Pukkila P.J."/>
            <person name="Richardson P.M."/>
            <person name="Rouze P."/>
            <person name="Sanders I.R."/>
            <person name="Stajich J.E."/>
            <person name="Tunlid A."/>
            <person name="Tuskan G."/>
            <person name="Grigoriev I.V."/>
        </authorList>
    </citation>
    <scope>NUCLEOTIDE SEQUENCE [LARGE SCALE GENOMIC DNA]</scope>
    <source>
        <strain evidence="2">S238N-H82 / ATCC MYA-4686</strain>
    </source>
</reference>
<dbReference type="Proteomes" id="UP000001194">
    <property type="component" value="Unassembled WGS sequence"/>
</dbReference>
<evidence type="ECO:0000313" key="2">
    <source>
        <dbReference type="Proteomes" id="UP000001194"/>
    </source>
</evidence>
<dbReference type="InParanoid" id="B0D1S4"/>
<dbReference type="AlphaFoldDB" id="B0D1S4"/>
<organism evidence="2">
    <name type="scientific">Laccaria bicolor (strain S238N-H82 / ATCC MYA-4686)</name>
    <name type="common">Bicoloured deceiver</name>
    <name type="synonym">Laccaria laccata var. bicolor</name>
    <dbReference type="NCBI Taxonomy" id="486041"/>
    <lineage>
        <taxon>Eukaryota</taxon>
        <taxon>Fungi</taxon>
        <taxon>Dikarya</taxon>
        <taxon>Basidiomycota</taxon>
        <taxon>Agaricomycotina</taxon>
        <taxon>Agaricomycetes</taxon>
        <taxon>Agaricomycetidae</taxon>
        <taxon>Agaricales</taxon>
        <taxon>Agaricineae</taxon>
        <taxon>Hydnangiaceae</taxon>
        <taxon>Laccaria</taxon>
    </lineage>
</organism>
<evidence type="ECO:0000313" key="1">
    <source>
        <dbReference type="EMBL" id="EDR12044.1"/>
    </source>
</evidence>
<dbReference type="KEGG" id="lbc:LACBIDRAFT_314190"/>
<dbReference type="EMBL" id="DS547095">
    <property type="protein sequence ID" value="EDR12044.1"/>
    <property type="molecule type" value="Genomic_DNA"/>
</dbReference>
<dbReference type="RefSeq" id="XP_001877941.1">
    <property type="nucleotide sequence ID" value="XM_001877906.1"/>
</dbReference>